<keyword evidence="3" id="KW-1185">Reference proteome</keyword>
<organism evidence="2 3">
    <name type="scientific">Fraxinus pennsylvanica</name>
    <dbReference type="NCBI Taxonomy" id="56036"/>
    <lineage>
        <taxon>Eukaryota</taxon>
        <taxon>Viridiplantae</taxon>
        <taxon>Streptophyta</taxon>
        <taxon>Embryophyta</taxon>
        <taxon>Tracheophyta</taxon>
        <taxon>Spermatophyta</taxon>
        <taxon>Magnoliopsida</taxon>
        <taxon>eudicotyledons</taxon>
        <taxon>Gunneridae</taxon>
        <taxon>Pentapetalae</taxon>
        <taxon>asterids</taxon>
        <taxon>lamiids</taxon>
        <taxon>Lamiales</taxon>
        <taxon>Oleaceae</taxon>
        <taxon>Oleeae</taxon>
        <taxon>Fraxinus</taxon>
    </lineage>
</organism>
<keyword evidence="1" id="KW-0472">Membrane</keyword>
<feature type="transmembrane region" description="Helical" evidence="1">
    <location>
        <begin position="119"/>
        <end position="138"/>
    </location>
</feature>
<evidence type="ECO:0000313" key="2">
    <source>
        <dbReference type="EMBL" id="CAI9766266.1"/>
    </source>
</evidence>
<keyword evidence="1" id="KW-0812">Transmembrane</keyword>
<sequence length="177" mass="20281">MGDFAFFSSSISNVRPPISTTKPHGATIDNVGEDDMEDNNISKELLGSYERLLQRQFQKLRSNDHYAPWTVISFACLCCFFVSRDAFPARPFIIFQHLLHSDSANHQWFSGCNMQHSDVASLMAVLAMYLLVLKKKYLFSSLTVKTFFQWFMALTAAFLSVQFFSMVHPFLIADNRL</sequence>
<dbReference type="Proteomes" id="UP000834106">
    <property type="component" value="Chromosome 8"/>
</dbReference>
<accession>A0AAD1ZDY0</accession>
<proteinExistence type="predicted"/>
<evidence type="ECO:0000313" key="3">
    <source>
        <dbReference type="Proteomes" id="UP000834106"/>
    </source>
</evidence>
<evidence type="ECO:0000256" key="1">
    <source>
        <dbReference type="SAM" id="Phobius"/>
    </source>
</evidence>
<keyword evidence="1" id="KW-1133">Transmembrane helix</keyword>
<feature type="transmembrane region" description="Helical" evidence="1">
    <location>
        <begin position="150"/>
        <end position="172"/>
    </location>
</feature>
<name>A0AAD1ZDY0_9LAMI</name>
<dbReference type="EMBL" id="OU503043">
    <property type="protein sequence ID" value="CAI9766266.1"/>
    <property type="molecule type" value="Genomic_DNA"/>
</dbReference>
<dbReference type="AlphaFoldDB" id="A0AAD1ZDY0"/>
<feature type="transmembrane region" description="Helical" evidence="1">
    <location>
        <begin position="66"/>
        <end position="83"/>
    </location>
</feature>
<gene>
    <name evidence="2" type="ORF">FPE_LOCUS13696</name>
</gene>
<protein>
    <submittedName>
        <fullName evidence="2">Uncharacterized protein</fullName>
    </submittedName>
</protein>
<reference evidence="2" key="1">
    <citation type="submission" date="2023-05" db="EMBL/GenBank/DDBJ databases">
        <authorList>
            <person name="Huff M."/>
        </authorList>
    </citation>
    <scope>NUCLEOTIDE SEQUENCE</scope>
</reference>